<dbReference type="KEGG" id="gax:Pan161_26220"/>
<sequence>MNSPLPLERSLTICKEYYEKHLEQEVNKKITPKYCLVFAVPLRFQLPFKNETLFFTTFNNQVTAFIFDKYETPQHEAIFPDSALNSPELRTRVEAMYFMPECDELASIVNTENEESHLLQYSFLSHLLNRLNNYVNAYRMMFEDCKAFPVSPEQYFYIFSRVYDLTDWKTLMSGPVFTSSNPFNYEKIMFNVQGNALHAIEGLGMYVDQKQNKFVAASQFFAESRRYLYTGYPRETIVFLGMCSETMLNGLFHHIRKIDGLTELEINTEFDEVPFMRRIKNHISHSLGGSWDMSKDMSIVGKWKKNVYDLRNRVVHAGYFPHYHEAANAFQTMVKFSEFIRERVDTKKSLLPNAYKELKALPEFFVQGVRESTFDIS</sequence>
<evidence type="ECO:0000313" key="1">
    <source>
        <dbReference type="EMBL" id="QDT90968.1"/>
    </source>
</evidence>
<dbReference type="AlphaFoldDB" id="A0A517VD79"/>
<gene>
    <name evidence="1" type="ORF">Pan161_26220</name>
</gene>
<name>A0A517VD79_9PLAN</name>
<protein>
    <submittedName>
        <fullName evidence="1">Uncharacterized protein</fullName>
    </submittedName>
</protein>
<evidence type="ECO:0000313" key="2">
    <source>
        <dbReference type="Proteomes" id="UP000316855"/>
    </source>
</evidence>
<dbReference type="RefSeq" id="WP_145227315.1">
    <property type="nucleotide sequence ID" value="NZ_CP036343.1"/>
</dbReference>
<dbReference type="EMBL" id="CP036343">
    <property type="protein sequence ID" value="QDT90968.1"/>
    <property type="molecule type" value="Genomic_DNA"/>
</dbReference>
<organism evidence="1 2">
    <name type="scientific">Gimesia algae</name>
    <dbReference type="NCBI Taxonomy" id="2527971"/>
    <lineage>
        <taxon>Bacteria</taxon>
        <taxon>Pseudomonadati</taxon>
        <taxon>Planctomycetota</taxon>
        <taxon>Planctomycetia</taxon>
        <taxon>Planctomycetales</taxon>
        <taxon>Planctomycetaceae</taxon>
        <taxon>Gimesia</taxon>
    </lineage>
</organism>
<proteinExistence type="predicted"/>
<accession>A0A517VD79</accession>
<reference evidence="1 2" key="1">
    <citation type="submission" date="2019-02" db="EMBL/GenBank/DDBJ databases">
        <title>Deep-cultivation of Planctomycetes and their phenomic and genomic characterization uncovers novel biology.</title>
        <authorList>
            <person name="Wiegand S."/>
            <person name="Jogler M."/>
            <person name="Boedeker C."/>
            <person name="Pinto D."/>
            <person name="Vollmers J."/>
            <person name="Rivas-Marin E."/>
            <person name="Kohn T."/>
            <person name="Peeters S.H."/>
            <person name="Heuer A."/>
            <person name="Rast P."/>
            <person name="Oberbeckmann S."/>
            <person name="Bunk B."/>
            <person name="Jeske O."/>
            <person name="Meyerdierks A."/>
            <person name="Storesund J.E."/>
            <person name="Kallscheuer N."/>
            <person name="Luecker S."/>
            <person name="Lage O.M."/>
            <person name="Pohl T."/>
            <person name="Merkel B.J."/>
            <person name="Hornburger P."/>
            <person name="Mueller R.-W."/>
            <person name="Bruemmer F."/>
            <person name="Labrenz M."/>
            <person name="Spormann A.M."/>
            <person name="Op den Camp H."/>
            <person name="Overmann J."/>
            <person name="Amann R."/>
            <person name="Jetten M.S.M."/>
            <person name="Mascher T."/>
            <person name="Medema M.H."/>
            <person name="Devos D.P."/>
            <person name="Kaster A.-K."/>
            <person name="Ovreas L."/>
            <person name="Rohde M."/>
            <person name="Galperin M.Y."/>
            <person name="Jogler C."/>
        </authorList>
    </citation>
    <scope>NUCLEOTIDE SEQUENCE [LARGE SCALE GENOMIC DNA]</scope>
    <source>
        <strain evidence="1 2">Pan161</strain>
    </source>
</reference>
<dbReference type="Proteomes" id="UP000316855">
    <property type="component" value="Chromosome"/>
</dbReference>
<keyword evidence="2" id="KW-1185">Reference proteome</keyword>
<dbReference type="OrthoDB" id="9110500at2"/>